<dbReference type="Gene3D" id="1.10.10.60">
    <property type="entry name" value="Homeodomain-like"/>
    <property type="match status" value="1"/>
</dbReference>
<proteinExistence type="predicted"/>
<dbReference type="Gene3D" id="1.10.357.10">
    <property type="entry name" value="Tetracycline Repressor, domain 2"/>
    <property type="match status" value="1"/>
</dbReference>
<dbReference type="Pfam" id="PF00440">
    <property type="entry name" value="TetR_N"/>
    <property type="match status" value="1"/>
</dbReference>
<dbReference type="InterPro" id="IPR050624">
    <property type="entry name" value="HTH-type_Tx_Regulator"/>
</dbReference>
<sequence>MSIDIMGRTPVNKKRVTNKAKQDEIAHRLGQVFFEHGFSNTSTEELCDIAKKSKATIYKYFQSKEEIITYITNEKLSEIERFQVFLFAEELSFSERYKKAVMLVIEAFEGISHYFLTDLKNDYPELFEALATLKNFSIALLEDFYAKGVKAGAFRNIDPKLLAANDDLFFTAILETEFLSDKSFSIHELFESYFNARFKGILKNNSK</sequence>
<dbReference type="PANTHER" id="PTHR43479:SF11">
    <property type="entry name" value="ACREF_ENVCD OPERON REPRESSOR-RELATED"/>
    <property type="match status" value="1"/>
</dbReference>
<dbReference type="RefSeq" id="WP_258542688.1">
    <property type="nucleotide sequence ID" value="NZ_OU015584.1"/>
</dbReference>
<evidence type="ECO:0000256" key="2">
    <source>
        <dbReference type="PROSITE-ProRule" id="PRU00335"/>
    </source>
</evidence>
<organism evidence="4 5">
    <name type="scientific">Parvicella tangerina</name>
    <dbReference type="NCBI Taxonomy" id="2829795"/>
    <lineage>
        <taxon>Bacteria</taxon>
        <taxon>Pseudomonadati</taxon>
        <taxon>Bacteroidota</taxon>
        <taxon>Flavobacteriia</taxon>
        <taxon>Flavobacteriales</taxon>
        <taxon>Parvicellaceae</taxon>
        <taxon>Parvicella</taxon>
    </lineage>
</organism>
<dbReference type="AlphaFoldDB" id="A0A916JNB8"/>
<gene>
    <name evidence="4" type="ORF">CRYO30217_02459</name>
</gene>
<evidence type="ECO:0000313" key="5">
    <source>
        <dbReference type="Proteomes" id="UP000683507"/>
    </source>
</evidence>
<feature type="domain" description="HTH tetR-type" evidence="3">
    <location>
        <begin position="19"/>
        <end position="79"/>
    </location>
</feature>
<accession>A0A916JNB8</accession>
<reference evidence="4" key="1">
    <citation type="submission" date="2021-04" db="EMBL/GenBank/DDBJ databases">
        <authorList>
            <person name="Rodrigo-Torres L."/>
            <person name="Arahal R. D."/>
            <person name="Lucena T."/>
        </authorList>
    </citation>
    <scope>NUCLEOTIDE SEQUENCE</scope>
    <source>
        <strain evidence="4">AS29M-1</strain>
    </source>
</reference>
<evidence type="ECO:0000259" key="3">
    <source>
        <dbReference type="PROSITE" id="PS50977"/>
    </source>
</evidence>
<name>A0A916JNB8_9FLAO</name>
<dbReference type="EMBL" id="OU015584">
    <property type="protein sequence ID" value="CAG5084412.1"/>
    <property type="molecule type" value="Genomic_DNA"/>
</dbReference>
<protein>
    <recommendedName>
        <fullName evidence="3">HTH tetR-type domain-containing protein</fullName>
    </recommendedName>
</protein>
<dbReference type="InterPro" id="IPR009057">
    <property type="entry name" value="Homeodomain-like_sf"/>
</dbReference>
<dbReference type="GO" id="GO:0003677">
    <property type="term" value="F:DNA binding"/>
    <property type="evidence" value="ECO:0007669"/>
    <property type="project" value="UniProtKB-UniRule"/>
</dbReference>
<evidence type="ECO:0000256" key="1">
    <source>
        <dbReference type="ARBA" id="ARBA00023125"/>
    </source>
</evidence>
<dbReference type="InterPro" id="IPR036271">
    <property type="entry name" value="Tet_transcr_reg_TetR-rel_C_sf"/>
</dbReference>
<dbReference type="Proteomes" id="UP000683507">
    <property type="component" value="Chromosome"/>
</dbReference>
<feature type="DNA-binding region" description="H-T-H motif" evidence="2">
    <location>
        <begin position="42"/>
        <end position="61"/>
    </location>
</feature>
<evidence type="ECO:0000313" key="4">
    <source>
        <dbReference type="EMBL" id="CAG5084412.1"/>
    </source>
</evidence>
<dbReference type="InterPro" id="IPR001647">
    <property type="entry name" value="HTH_TetR"/>
</dbReference>
<dbReference type="PROSITE" id="PS50977">
    <property type="entry name" value="HTH_TETR_2"/>
    <property type="match status" value="1"/>
</dbReference>
<dbReference type="KEGG" id="ptan:CRYO30217_02459"/>
<keyword evidence="5" id="KW-1185">Reference proteome</keyword>
<dbReference type="SUPFAM" id="SSF48498">
    <property type="entry name" value="Tetracyclin repressor-like, C-terminal domain"/>
    <property type="match status" value="1"/>
</dbReference>
<dbReference type="PANTHER" id="PTHR43479">
    <property type="entry name" value="ACREF/ENVCD OPERON REPRESSOR-RELATED"/>
    <property type="match status" value="1"/>
</dbReference>
<keyword evidence="1 2" id="KW-0238">DNA-binding</keyword>
<dbReference type="SUPFAM" id="SSF46689">
    <property type="entry name" value="Homeodomain-like"/>
    <property type="match status" value="1"/>
</dbReference>